<dbReference type="KEGG" id="nwl:NWFMUON74_40250"/>
<protein>
    <submittedName>
        <fullName evidence="1">Uncharacterized protein</fullName>
    </submittedName>
</protein>
<name>A0A7G1KPY5_9NOCA</name>
<accession>A0A7G1KPY5</accession>
<dbReference type="AlphaFoldDB" id="A0A7G1KPY5"/>
<dbReference type="Proteomes" id="UP000516173">
    <property type="component" value="Chromosome"/>
</dbReference>
<dbReference type="EMBL" id="AP023396">
    <property type="protein sequence ID" value="BCK56253.1"/>
    <property type="molecule type" value="Genomic_DNA"/>
</dbReference>
<gene>
    <name evidence="1" type="ORF">NWFMUON74_40250</name>
</gene>
<evidence type="ECO:0000313" key="2">
    <source>
        <dbReference type="Proteomes" id="UP000516173"/>
    </source>
</evidence>
<sequence>MQRFIVASHPAEEGTYKPLGDWQRFHHNLWFDIFHREFADRQWITGCCIEHAILLRSGKLVAETGDKKLPRGGPVEPP</sequence>
<reference evidence="1 2" key="1">
    <citation type="submission" date="2020-08" db="EMBL/GenBank/DDBJ databases">
        <title>Genome Sequencing of Nocardia wallacei strain FMUON74 and assembly.</title>
        <authorList>
            <person name="Toyokawa M."/>
            <person name="Uesaka K."/>
        </authorList>
    </citation>
    <scope>NUCLEOTIDE SEQUENCE [LARGE SCALE GENOMIC DNA]</scope>
    <source>
        <strain evidence="1 2">FMUON74</strain>
    </source>
</reference>
<organism evidence="1 2">
    <name type="scientific">Nocardia wallacei</name>
    <dbReference type="NCBI Taxonomy" id="480035"/>
    <lineage>
        <taxon>Bacteria</taxon>
        <taxon>Bacillati</taxon>
        <taxon>Actinomycetota</taxon>
        <taxon>Actinomycetes</taxon>
        <taxon>Mycobacteriales</taxon>
        <taxon>Nocardiaceae</taxon>
        <taxon>Nocardia</taxon>
    </lineage>
</organism>
<proteinExistence type="predicted"/>
<keyword evidence="2" id="KW-1185">Reference proteome</keyword>
<evidence type="ECO:0000313" key="1">
    <source>
        <dbReference type="EMBL" id="BCK56253.1"/>
    </source>
</evidence>